<dbReference type="CDD" id="cd09083">
    <property type="entry name" value="EEP-1"/>
    <property type="match status" value="1"/>
</dbReference>
<dbReference type="InterPro" id="IPR005135">
    <property type="entry name" value="Endo/exonuclease/phosphatase"/>
</dbReference>
<dbReference type="InterPro" id="IPR050410">
    <property type="entry name" value="CCR4/nocturin_mRNA_transcr"/>
</dbReference>
<dbReference type="EMBL" id="JBHSDK010000005">
    <property type="protein sequence ID" value="MFC4334498.1"/>
    <property type="molecule type" value="Genomic_DNA"/>
</dbReference>
<dbReference type="RefSeq" id="WP_380618271.1">
    <property type="nucleotide sequence ID" value="NZ_JBHSDK010000005.1"/>
</dbReference>
<dbReference type="Gene3D" id="3.60.10.10">
    <property type="entry name" value="Endonuclease/exonuclease/phosphatase"/>
    <property type="match status" value="1"/>
</dbReference>
<dbReference type="Pfam" id="PF03372">
    <property type="entry name" value="Exo_endo_phos"/>
    <property type="match status" value="1"/>
</dbReference>
<sequence>MTFNLRRSVPFAYVREWPRLRRQWWWRSRLVRRLIAAERPDILALQEARPRQVRSLARAFPDYAVAVKPRSHRRNDEAVPVLWLKNRFSGGRPRFAWLSDTPTVVGSRTWGNRLPRMTTEVPLTDRSTGRALLVVNTHLDNGSVPARRRSADAIAATARRADTPVVVTGDFNCGPDSAPHEVVTRGRLEDSWDTAKIRLTPEWRTHNGWRPEPTEEGARIDWILVSGDAAVEKAGVNTYAQGKDTPSDHWAVQALITLRPNGQRRTLLPDGDVRAAQFTYEPPIMEECPPPA</sequence>
<evidence type="ECO:0000313" key="3">
    <source>
        <dbReference type="Proteomes" id="UP001595823"/>
    </source>
</evidence>
<proteinExistence type="predicted"/>
<name>A0ABV8TUP1_9ACTN</name>
<feature type="domain" description="Endonuclease/exonuclease/phosphatase" evidence="1">
    <location>
        <begin position="27"/>
        <end position="249"/>
    </location>
</feature>
<dbReference type="InterPro" id="IPR036691">
    <property type="entry name" value="Endo/exonu/phosph_ase_sf"/>
</dbReference>
<dbReference type="PANTHER" id="PTHR12121:SF36">
    <property type="entry name" value="ENDONUCLEASE_EXONUCLEASE_PHOSPHATASE DOMAIN-CONTAINING PROTEIN"/>
    <property type="match status" value="1"/>
</dbReference>
<keyword evidence="2" id="KW-0540">Nuclease</keyword>
<keyword evidence="2" id="KW-0255">Endonuclease</keyword>
<dbReference type="Proteomes" id="UP001595823">
    <property type="component" value="Unassembled WGS sequence"/>
</dbReference>
<dbReference type="PANTHER" id="PTHR12121">
    <property type="entry name" value="CARBON CATABOLITE REPRESSOR PROTEIN 4"/>
    <property type="match status" value="1"/>
</dbReference>
<dbReference type="GO" id="GO:0004519">
    <property type="term" value="F:endonuclease activity"/>
    <property type="evidence" value="ECO:0007669"/>
    <property type="project" value="UniProtKB-KW"/>
</dbReference>
<keyword evidence="2" id="KW-0378">Hydrolase</keyword>
<accession>A0ABV8TUP1</accession>
<evidence type="ECO:0000313" key="2">
    <source>
        <dbReference type="EMBL" id="MFC4334498.1"/>
    </source>
</evidence>
<comment type="caution">
    <text evidence="2">The sequence shown here is derived from an EMBL/GenBank/DDBJ whole genome shotgun (WGS) entry which is preliminary data.</text>
</comment>
<protein>
    <submittedName>
        <fullName evidence="2">Endonuclease/exonuclease/phosphatase family protein</fullName>
    </submittedName>
</protein>
<keyword evidence="3" id="KW-1185">Reference proteome</keyword>
<gene>
    <name evidence="2" type="ORF">ACFPET_04715</name>
</gene>
<organism evidence="2 3">
    <name type="scientific">Salininema proteolyticum</name>
    <dbReference type="NCBI Taxonomy" id="1607685"/>
    <lineage>
        <taxon>Bacteria</taxon>
        <taxon>Bacillati</taxon>
        <taxon>Actinomycetota</taxon>
        <taxon>Actinomycetes</taxon>
        <taxon>Glycomycetales</taxon>
        <taxon>Glycomycetaceae</taxon>
        <taxon>Salininema</taxon>
    </lineage>
</organism>
<reference evidence="3" key="1">
    <citation type="journal article" date="2019" name="Int. J. Syst. Evol. Microbiol.">
        <title>The Global Catalogue of Microorganisms (GCM) 10K type strain sequencing project: providing services to taxonomists for standard genome sequencing and annotation.</title>
        <authorList>
            <consortium name="The Broad Institute Genomics Platform"/>
            <consortium name="The Broad Institute Genome Sequencing Center for Infectious Disease"/>
            <person name="Wu L."/>
            <person name="Ma J."/>
        </authorList>
    </citation>
    <scope>NUCLEOTIDE SEQUENCE [LARGE SCALE GENOMIC DNA]</scope>
    <source>
        <strain evidence="3">IBRC-M 10908</strain>
    </source>
</reference>
<evidence type="ECO:0000259" key="1">
    <source>
        <dbReference type="Pfam" id="PF03372"/>
    </source>
</evidence>
<dbReference type="SUPFAM" id="SSF56219">
    <property type="entry name" value="DNase I-like"/>
    <property type="match status" value="1"/>
</dbReference>